<accession>A0A9P9IDM0</accession>
<evidence type="ECO:0000313" key="2">
    <source>
        <dbReference type="EMBL" id="KAH7115610.1"/>
    </source>
</evidence>
<dbReference type="AlphaFoldDB" id="A0A9P9IDM0"/>
<name>A0A9P9IDM0_9HYPO</name>
<reference evidence="2" key="1">
    <citation type="journal article" date="2021" name="Nat. Commun.">
        <title>Genetic determinants of endophytism in the Arabidopsis root mycobiome.</title>
        <authorList>
            <person name="Mesny F."/>
            <person name="Miyauchi S."/>
            <person name="Thiergart T."/>
            <person name="Pickel B."/>
            <person name="Atanasova L."/>
            <person name="Karlsson M."/>
            <person name="Huettel B."/>
            <person name="Barry K.W."/>
            <person name="Haridas S."/>
            <person name="Chen C."/>
            <person name="Bauer D."/>
            <person name="Andreopoulos W."/>
            <person name="Pangilinan J."/>
            <person name="LaButti K."/>
            <person name="Riley R."/>
            <person name="Lipzen A."/>
            <person name="Clum A."/>
            <person name="Drula E."/>
            <person name="Henrissat B."/>
            <person name="Kohler A."/>
            <person name="Grigoriev I.V."/>
            <person name="Martin F.M."/>
            <person name="Hacquard S."/>
        </authorList>
    </citation>
    <scope>NUCLEOTIDE SEQUENCE</scope>
    <source>
        <strain evidence="2">MPI-CAGE-AT-0147</strain>
    </source>
</reference>
<protein>
    <submittedName>
        <fullName evidence="2">Uncharacterized protein</fullName>
    </submittedName>
</protein>
<organism evidence="2 3">
    <name type="scientific">Dactylonectria macrodidyma</name>
    <dbReference type="NCBI Taxonomy" id="307937"/>
    <lineage>
        <taxon>Eukaryota</taxon>
        <taxon>Fungi</taxon>
        <taxon>Dikarya</taxon>
        <taxon>Ascomycota</taxon>
        <taxon>Pezizomycotina</taxon>
        <taxon>Sordariomycetes</taxon>
        <taxon>Hypocreomycetidae</taxon>
        <taxon>Hypocreales</taxon>
        <taxon>Nectriaceae</taxon>
        <taxon>Dactylonectria</taxon>
    </lineage>
</organism>
<keyword evidence="1" id="KW-0732">Signal</keyword>
<evidence type="ECO:0000256" key="1">
    <source>
        <dbReference type="SAM" id="SignalP"/>
    </source>
</evidence>
<keyword evidence="3" id="KW-1185">Reference proteome</keyword>
<evidence type="ECO:0000313" key="3">
    <source>
        <dbReference type="Proteomes" id="UP000738349"/>
    </source>
</evidence>
<dbReference type="Proteomes" id="UP000738349">
    <property type="component" value="Unassembled WGS sequence"/>
</dbReference>
<comment type="caution">
    <text evidence="2">The sequence shown here is derived from an EMBL/GenBank/DDBJ whole genome shotgun (WGS) entry which is preliminary data.</text>
</comment>
<gene>
    <name evidence="2" type="ORF">EDB81DRAFT_767551</name>
</gene>
<dbReference type="EMBL" id="JAGMUV010000030">
    <property type="protein sequence ID" value="KAH7115610.1"/>
    <property type="molecule type" value="Genomic_DNA"/>
</dbReference>
<proteinExistence type="predicted"/>
<feature type="signal peptide" evidence="1">
    <location>
        <begin position="1"/>
        <end position="16"/>
    </location>
</feature>
<feature type="chain" id="PRO_5040387430" evidence="1">
    <location>
        <begin position="17"/>
        <end position="100"/>
    </location>
</feature>
<sequence length="100" mass="11099">MKATIVLIHIFAGAAAAMVAKDPKLMGRIRVNTVGKSPFRFWQEPGNSKLIQFTALASCKWHPMIDEESECWRHADVAGDSRDVLYRNNFGFGNGAYVVA</sequence>